<proteinExistence type="evidence at transcript level"/>
<feature type="signal peptide" evidence="3">
    <location>
        <begin position="1"/>
        <end position="19"/>
    </location>
</feature>
<gene>
    <name evidence="4" type="primary">alr1</name>
</gene>
<feature type="transmembrane region" description="Helical" evidence="2">
    <location>
        <begin position="357"/>
        <end position="381"/>
    </location>
</feature>
<keyword evidence="2" id="KW-1133">Transmembrane helix</keyword>
<keyword evidence="2" id="KW-0812">Transmembrane</keyword>
<feature type="region of interest" description="Disordered" evidence="1">
    <location>
        <begin position="461"/>
        <end position="536"/>
    </location>
</feature>
<keyword evidence="2" id="KW-0472">Membrane</keyword>
<dbReference type="AlphaFoldDB" id="D9ZHS9"/>
<dbReference type="EMBL" id="HM070431">
    <property type="protein sequence ID" value="ADL39772.1"/>
    <property type="molecule type" value="mRNA"/>
</dbReference>
<accession>D9ZHS9</accession>
<feature type="compositionally biased region" description="Polar residues" evidence="1">
    <location>
        <begin position="405"/>
        <end position="417"/>
    </location>
</feature>
<evidence type="ECO:0000313" key="4">
    <source>
        <dbReference type="EMBL" id="ADL39772.1"/>
    </source>
</evidence>
<name>D9ZHS9_HYDSY</name>
<feature type="region of interest" description="Disordered" evidence="1">
    <location>
        <begin position="405"/>
        <end position="447"/>
    </location>
</feature>
<reference evidence="4" key="1">
    <citation type="journal article" date="2010" name="Curr. Biol.">
        <title>Hydractinia allodeterminant alr1 resides in an immunoglobulin superfamily-like gene complex.</title>
        <authorList>
            <person name="Rosa S.F."/>
            <person name="Powell A.E."/>
            <person name="Rosengarten R.D."/>
            <person name="Nicotra M.L."/>
            <person name="Moreno M.A."/>
            <person name="Grimwood J."/>
            <person name="Lakkis F.G."/>
            <person name="Dellaporta S.L."/>
            <person name="Buss L.W."/>
        </authorList>
    </citation>
    <scope>NUCLEOTIDE SEQUENCE</scope>
</reference>
<evidence type="ECO:0000256" key="2">
    <source>
        <dbReference type="SAM" id="Phobius"/>
    </source>
</evidence>
<feature type="chain" id="PRO_5003133038" evidence="3">
    <location>
        <begin position="20"/>
        <end position="536"/>
    </location>
</feature>
<sequence>MEIIHFAVLTCSLICTVSSGDITATSKNVEEAIINTTVVMKWQVTPGQNQVIASLRLYVLPDDIELIGGTGTKSQTVTSQGKLLFEDRLTATFNTTGKNEYIATLERIQYKDNHTYQLQAVFDDKTDFERKNAVIQIKKVVSSPIFCDINLEYHPTVNESEVLTVVQNVCGYPIPKLKWKVGDKDFRTVFNPSVINEATRQYEYTFKTQPITRKDCGKNLTLVTYSRIGSMERNAKIDVKFVPSPVSMVLLSRYNTTCVRVTWDGEDTGKCILNYHLQFSGREIIYNTSNTYFTLCNATDVERVTIWASYNGNVGNKTTSGITTTTPPPTTTTTSKTTSKKTNGTVITNGGDKKSNIGLIIGIVGGILFVIIIIIIVVCVLKHKKKNGTGNHSGYAMRVTGEENNYVTDPTRSNGRQPANPDDPEQAIYSELGPGGGRTGPRPAPEQSDYAEMKVDAMGYPIDGAKASEPPTYAPVIKPREGAKRRTPSPPRSNVDGARAAASTEPPTYAPVIKNRSSSRGRSPPPDEDDHEGVIV</sequence>
<organism evidence="4">
    <name type="scientific">Hydractinia symbiolongicarpus</name>
    <name type="common">Hermit crab hydroid</name>
    <dbReference type="NCBI Taxonomy" id="13093"/>
    <lineage>
        <taxon>Eukaryota</taxon>
        <taxon>Metazoa</taxon>
        <taxon>Cnidaria</taxon>
        <taxon>Hydrozoa</taxon>
        <taxon>Hydroidolina</taxon>
        <taxon>Anthoathecata</taxon>
        <taxon>Filifera</taxon>
        <taxon>Hydractiniidae</taxon>
        <taxon>Hydractinia</taxon>
    </lineage>
</organism>
<dbReference type="OrthoDB" id="6345017at2759"/>
<feature type="compositionally biased region" description="Acidic residues" evidence="1">
    <location>
        <begin position="526"/>
        <end position="536"/>
    </location>
</feature>
<evidence type="ECO:0000256" key="1">
    <source>
        <dbReference type="SAM" id="MobiDB-lite"/>
    </source>
</evidence>
<reference evidence="4" key="2">
    <citation type="submission" date="2010-04" db="EMBL/GenBank/DDBJ databases">
        <authorList>
            <person name="Rosa S.F.P."/>
            <person name="Powell A.E."/>
            <person name="Moreno M."/>
            <person name="Rosengarten R.D."/>
            <person name="Nicotra M.L."/>
            <person name="Grimwood J."/>
            <person name="Lakkis F.G."/>
            <person name="Dellaporta S.L."/>
            <person name="Buss L.W."/>
        </authorList>
    </citation>
    <scope>NUCLEOTIDE SEQUENCE</scope>
</reference>
<feature type="region of interest" description="Disordered" evidence="1">
    <location>
        <begin position="319"/>
        <end position="341"/>
    </location>
</feature>
<keyword evidence="3" id="KW-0732">Signal</keyword>
<protein>
    <submittedName>
        <fullName evidence="4">Allorecognition 1</fullName>
    </submittedName>
</protein>
<evidence type="ECO:0000256" key="3">
    <source>
        <dbReference type="SAM" id="SignalP"/>
    </source>
</evidence>